<comment type="similarity">
    <text evidence="2">Belongs to the CD36 family.</text>
</comment>
<sequence length="120" mass="13899">MAPEKKHPRVVDCCGYKQTLNKQKLCLCGCGCCCLLPAIVVAALWSSIFFYFLSWQFALSPYSITFNMWRETPLPMYMNVVLFNWTNPNQSLHGPEKPAFTEMGPYVFSEHHSKRNIVWN</sequence>
<dbReference type="PANTHER" id="PTHR11923">
    <property type="entry name" value="SCAVENGER RECEPTOR CLASS B TYPE-1 SR-B1"/>
    <property type="match status" value="1"/>
</dbReference>
<name>A0A1B6IMY8_9HEMI</name>
<keyword evidence="5 8" id="KW-1133">Transmembrane helix</keyword>
<dbReference type="GO" id="GO:0005737">
    <property type="term" value="C:cytoplasm"/>
    <property type="evidence" value="ECO:0007669"/>
    <property type="project" value="TreeGrafter"/>
</dbReference>
<dbReference type="Pfam" id="PF01130">
    <property type="entry name" value="CD36"/>
    <property type="match status" value="1"/>
</dbReference>
<reference evidence="9" key="1">
    <citation type="submission" date="2015-11" db="EMBL/GenBank/DDBJ databases">
        <title>De novo transcriptome assembly of four potential Pierce s Disease insect vectors from Arizona vineyards.</title>
        <authorList>
            <person name="Tassone E.E."/>
        </authorList>
    </citation>
    <scope>NUCLEOTIDE SEQUENCE</scope>
</reference>
<keyword evidence="4 8" id="KW-0812">Transmembrane</keyword>
<evidence type="ECO:0000256" key="5">
    <source>
        <dbReference type="ARBA" id="ARBA00022989"/>
    </source>
</evidence>
<protein>
    <submittedName>
        <fullName evidence="9">Uncharacterized protein</fullName>
    </submittedName>
</protein>
<comment type="subcellular location">
    <subcellularLocation>
        <location evidence="1">Cell membrane</location>
    </subcellularLocation>
</comment>
<evidence type="ECO:0000256" key="4">
    <source>
        <dbReference type="ARBA" id="ARBA00022692"/>
    </source>
</evidence>
<feature type="transmembrane region" description="Helical" evidence="8">
    <location>
        <begin position="25"/>
        <end position="45"/>
    </location>
</feature>
<feature type="non-terminal residue" evidence="9">
    <location>
        <position position="120"/>
    </location>
</feature>
<evidence type="ECO:0000313" key="9">
    <source>
        <dbReference type="EMBL" id="JAS88292.1"/>
    </source>
</evidence>
<accession>A0A1B6IMY8</accession>
<organism evidence="9">
    <name type="scientific">Homalodisca liturata</name>
    <dbReference type="NCBI Taxonomy" id="320908"/>
    <lineage>
        <taxon>Eukaryota</taxon>
        <taxon>Metazoa</taxon>
        <taxon>Ecdysozoa</taxon>
        <taxon>Arthropoda</taxon>
        <taxon>Hexapoda</taxon>
        <taxon>Insecta</taxon>
        <taxon>Pterygota</taxon>
        <taxon>Neoptera</taxon>
        <taxon>Paraneoptera</taxon>
        <taxon>Hemiptera</taxon>
        <taxon>Auchenorrhyncha</taxon>
        <taxon>Membracoidea</taxon>
        <taxon>Cicadellidae</taxon>
        <taxon>Cicadellinae</taxon>
        <taxon>Proconiini</taxon>
        <taxon>Homalodisca</taxon>
    </lineage>
</organism>
<dbReference type="PANTHER" id="PTHR11923:SF93">
    <property type="entry name" value="GH07959P-RELATED"/>
    <property type="match status" value="1"/>
</dbReference>
<evidence type="ECO:0000256" key="6">
    <source>
        <dbReference type="ARBA" id="ARBA00023136"/>
    </source>
</evidence>
<dbReference type="GO" id="GO:0005044">
    <property type="term" value="F:scavenger receptor activity"/>
    <property type="evidence" value="ECO:0007669"/>
    <property type="project" value="TreeGrafter"/>
</dbReference>
<evidence type="ECO:0000256" key="3">
    <source>
        <dbReference type="ARBA" id="ARBA00022475"/>
    </source>
</evidence>
<dbReference type="AlphaFoldDB" id="A0A1B6IMY8"/>
<evidence type="ECO:0000256" key="2">
    <source>
        <dbReference type="ARBA" id="ARBA00010532"/>
    </source>
</evidence>
<evidence type="ECO:0000256" key="7">
    <source>
        <dbReference type="ARBA" id="ARBA00023180"/>
    </source>
</evidence>
<dbReference type="InterPro" id="IPR002159">
    <property type="entry name" value="CD36_fam"/>
</dbReference>
<proteinExistence type="inferred from homology"/>
<keyword evidence="6 8" id="KW-0472">Membrane</keyword>
<evidence type="ECO:0000256" key="8">
    <source>
        <dbReference type="SAM" id="Phobius"/>
    </source>
</evidence>
<keyword evidence="3" id="KW-1003">Cell membrane</keyword>
<evidence type="ECO:0000256" key="1">
    <source>
        <dbReference type="ARBA" id="ARBA00004236"/>
    </source>
</evidence>
<dbReference type="EMBL" id="GECU01019414">
    <property type="protein sequence ID" value="JAS88292.1"/>
    <property type="molecule type" value="Transcribed_RNA"/>
</dbReference>
<keyword evidence="7" id="KW-0325">Glycoprotein</keyword>
<dbReference type="GO" id="GO:0005886">
    <property type="term" value="C:plasma membrane"/>
    <property type="evidence" value="ECO:0007669"/>
    <property type="project" value="UniProtKB-SubCell"/>
</dbReference>
<dbReference type="PRINTS" id="PR01609">
    <property type="entry name" value="CD36FAMILY"/>
</dbReference>
<gene>
    <name evidence="9" type="ORF">g.18535</name>
</gene>